<dbReference type="PROSITE" id="PS50297">
    <property type="entry name" value="ANK_REP_REGION"/>
    <property type="match status" value="4"/>
</dbReference>
<evidence type="ECO:0000256" key="1">
    <source>
        <dbReference type="ARBA" id="ARBA00022737"/>
    </source>
</evidence>
<proteinExistence type="predicted"/>
<feature type="repeat" description="ANK" evidence="3">
    <location>
        <begin position="141"/>
        <end position="173"/>
    </location>
</feature>
<dbReference type="Proteomes" id="UP000543030">
    <property type="component" value="Unassembled WGS sequence"/>
</dbReference>
<dbReference type="PANTHER" id="PTHR24124">
    <property type="entry name" value="ANKYRIN REPEAT FAMILY A"/>
    <property type="match status" value="1"/>
</dbReference>
<feature type="repeat" description="ANK" evidence="3">
    <location>
        <begin position="240"/>
        <end position="272"/>
    </location>
</feature>
<dbReference type="Pfam" id="PF12796">
    <property type="entry name" value="Ank_2"/>
    <property type="match status" value="1"/>
</dbReference>
<evidence type="ECO:0000256" key="2">
    <source>
        <dbReference type="ARBA" id="ARBA00023043"/>
    </source>
</evidence>
<gene>
    <name evidence="4" type="ORF">HNQ50_001804</name>
</gene>
<dbReference type="PROSITE" id="PS50088">
    <property type="entry name" value="ANK_REPEAT"/>
    <property type="match status" value="4"/>
</dbReference>
<dbReference type="SMART" id="SM00248">
    <property type="entry name" value="ANK"/>
    <property type="match status" value="5"/>
</dbReference>
<dbReference type="Pfam" id="PF13637">
    <property type="entry name" value="Ank_4"/>
    <property type="match status" value="1"/>
</dbReference>
<evidence type="ECO:0008006" key="6">
    <source>
        <dbReference type="Google" id="ProtNLM"/>
    </source>
</evidence>
<reference evidence="4 5" key="1">
    <citation type="submission" date="2020-08" db="EMBL/GenBank/DDBJ databases">
        <title>Genomic Encyclopedia of Type Strains, Phase IV (KMG-IV): sequencing the most valuable type-strain genomes for metagenomic binning, comparative biology and taxonomic classification.</title>
        <authorList>
            <person name="Goeker M."/>
        </authorList>
    </citation>
    <scope>NUCLEOTIDE SEQUENCE [LARGE SCALE GENOMIC DNA]</scope>
    <source>
        <strain evidence="4 5">DSM 18233</strain>
    </source>
</reference>
<dbReference type="PRINTS" id="PR01415">
    <property type="entry name" value="ANKYRIN"/>
</dbReference>
<dbReference type="RefSeq" id="WP_184099669.1">
    <property type="nucleotide sequence ID" value="NZ_JACHHN010000003.1"/>
</dbReference>
<protein>
    <recommendedName>
        <fullName evidence="6">Ankyrin repeat protein</fullName>
    </recommendedName>
</protein>
<sequence>MTDPLREKLAAYKLEHRYPEQLAARFPRIVTRIMELWGTPNLQAYFDELLIMDRHDRQGFPAEIGAELMSVSMAHDQIMGMQEEHHDVWEHVRESIESQLTELGFEASADGFQRAVSQGNVAAVLLFLGAGLAVDHREAEGEWTPLIRAAFEGNDAMALVLLQHGANIHATDRDGYGPLHWAALTGHEQIIQLLLDRSVNVNQPSLQGFTPLLQAASQGHERVVRKLIAVGADPNTATNEGWTALHKAVANNHLASAVALLDLGADATARHLDGETPLSLAQAGNNKRMADLLTLAAGLQARQRARQRQAT</sequence>
<evidence type="ECO:0000313" key="5">
    <source>
        <dbReference type="Proteomes" id="UP000543030"/>
    </source>
</evidence>
<keyword evidence="2 3" id="KW-0040">ANK repeat</keyword>
<keyword evidence="5" id="KW-1185">Reference proteome</keyword>
<evidence type="ECO:0000256" key="3">
    <source>
        <dbReference type="PROSITE-ProRule" id="PRU00023"/>
    </source>
</evidence>
<name>A0A840RFR5_9NEIS</name>
<feature type="repeat" description="ANK" evidence="3">
    <location>
        <begin position="174"/>
        <end position="206"/>
    </location>
</feature>
<keyword evidence="1" id="KW-0677">Repeat</keyword>
<dbReference type="Gene3D" id="1.25.40.20">
    <property type="entry name" value="Ankyrin repeat-containing domain"/>
    <property type="match status" value="2"/>
</dbReference>
<dbReference type="InterPro" id="IPR036770">
    <property type="entry name" value="Ankyrin_rpt-contain_sf"/>
</dbReference>
<evidence type="ECO:0000313" key="4">
    <source>
        <dbReference type="EMBL" id="MBB5191081.1"/>
    </source>
</evidence>
<dbReference type="GO" id="GO:0010468">
    <property type="term" value="P:regulation of gene expression"/>
    <property type="evidence" value="ECO:0007669"/>
    <property type="project" value="TreeGrafter"/>
</dbReference>
<dbReference type="SUPFAM" id="SSF48403">
    <property type="entry name" value="Ankyrin repeat"/>
    <property type="match status" value="1"/>
</dbReference>
<dbReference type="AlphaFoldDB" id="A0A840RFR5"/>
<accession>A0A840RFR5</accession>
<comment type="caution">
    <text evidence="4">The sequence shown here is derived from an EMBL/GenBank/DDBJ whole genome shotgun (WGS) entry which is preliminary data.</text>
</comment>
<dbReference type="PANTHER" id="PTHR24124:SF14">
    <property type="entry name" value="CHROMOSOME UNDETERMINED SCAFFOLD_25, WHOLE GENOME SHOTGUN SEQUENCE"/>
    <property type="match status" value="1"/>
</dbReference>
<dbReference type="InterPro" id="IPR002110">
    <property type="entry name" value="Ankyrin_rpt"/>
</dbReference>
<dbReference type="EMBL" id="JACHHN010000003">
    <property type="protein sequence ID" value="MBB5191081.1"/>
    <property type="molecule type" value="Genomic_DNA"/>
</dbReference>
<organism evidence="4 5">
    <name type="scientific">Silvimonas terrae</name>
    <dbReference type="NCBI Taxonomy" id="300266"/>
    <lineage>
        <taxon>Bacteria</taxon>
        <taxon>Pseudomonadati</taxon>
        <taxon>Pseudomonadota</taxon>
        <taxon>Betaproteobacteria</taxon>
        <taxon>Neisseriales</taxon>
        <taxon>Chitinibacteraceae</taxon>
        <taxon>Silvimonas</taxon>
    </lineage>
</organism>
<feature type="repeat" description="ANK" evidence="3">
    <location>
        <begin position="207"/>
        <end position="239"/>
    </location>
</feature>